<organism evidence="1 2">
    <name type="scientific">Mycena maculata</name>
    <dbReference type="NCBI Taxonomy" id="230809"/>
    <lineage>
        <taxon>Eukaryota</taxon>
        <taxon>Fungi</taxon>
        <taxon>Dikarya</taxon>
        <taxon>Basidiomycota</taxon>
        <taxon>Agaricomycotina</taxon>
        <taxon>Agaricomycetes</taxon>
        <taxon>Agaricomycetidae</taxon>
        <taxon>Agaricales</taxon>
        <taxon>Marasmiineae</taxon>
        <taxon>Mycenaceae</taxon>
        <taxon>Mycena</taxon>
    </lineage>
</organism>
<proteinExistence type="predicted"/>
<evidence type="ECO:0000313" key="2">
    <source>
        <dbReference type="Proteomes" id="UP001215280"/>
    </source>
</evidence>
<accession>A0AAD7NF44</accession>
<name>A0AAD7NF44_9AGAR</name>
<gene>
    <name evidence="1" type="ORF">DFH07DRAFT_1060640</name>
</gene>
<reference evidence="1" key="1">
    <citation type="submission" date="2023-03" db="EMBL/GenBank/DDBJ databases">
        <title>Massive genome expansion in bonnet fungi (Mycena s.s.) driven by repeated elements and novel gene families across ecological guilds.</title>
        <authorList>
            <consortium name="Lawrence Berkeley National Laboratory"/>
            <person name="Harder C.B."/>
            <person name="Miyauchi S."/>
            <person name="Viragh M."/>
            <person name="Kuo A."/>
            <person name="Thoen E."/>
            <person name="Andreopoulos B."/>
            <person name="Lu D."/>
            <person name="Skrede I."/>
            <person name="Drula E."/>
            <person name="Henrissat B."/>
            <person name="Morin E."/>
            <person name="Kohler A."/>
            <person name="Barry K."/>
            <person name="LaButti K."/>
            <person name="Morin E."/>
            <person name="Salamov A."/>
            <person name="Lipzen A."/>
            <person name="Mereny Z."/>
            <person name="Hegedus B."/>
            <person name="Baldrian P."/>
            <person name="Stursova M."/>
            <person name="Weitz H."/>
            <person name="Taylor A."/>
            <person name="Grigoriev I.V."/>
            <person name="Nagy L.G."/>
            <person name="Martin F."/>
            <person name="Kauserud H."/>
        </authorList>
    </citation>
    <scope>NUCLEOTIDE SEQUENCE</scope>
    <source>
        <strain evidence="1">CBHHK188m</strain>
    </source>
</reference>
<dbReference type="Proteomes" id="UP001215280">
    <property type="component" value="Unassembled WGS sequence"/>
</dbReference>
<protein>
    <submittedName>
        <fullName evidence="1">Uncharacterized protein</fullName>
    </submittedName>
</protein>
<dbReference type="AlphaFoldDB" id="A0AAD7NF44"/>
<sequence length="78" mass="8455">MSGSLGGVCLRLNPMGVPPRILVQSVSRLAPGAPRRYDPSLADIRFAIELENEVAKTMEDLWNFRKALGAVLDSADSN</sequence>
<keyword evidence="2" id="KW-1185">Reference proteome</keyword>
<dbReference type="EMBL" id="JARJLG010000059">
    <property type="protein sequence ID" value="KAJ7757195.1"/>
    <property type="molecule type" value="Genomic_DNA"/>
</dbReference>
<evidence type="ECO:0000313" key="1">
    <source>
        <dbReference type="EMBL" id="KAJ7757195.1"/>
    </source>
</evidence>
<comment type="caution">
    <text evidence="1">The sequence shown here is derived from an EMBL/GenBank/DDBJ whole genome shotgun (WGS) entry which is preliminary data.</text>
</comment>